<comment type="caution">
    <text evidence="1">The sequence shown here is derived from an EMBL/GenBank/DDBJ whole genome shotgun (WGS) entry which is preliminary data.</text>
</comment>
<sequence>MLIKSFHETSSLREDLKLTNDEEQKYEEYEKYDVSLFVKARKGKVSRRRGNIWSRAIDGPVGRRIIREIWRKRISNDTRWYESTKGCQAQSLFENDNEKEKKWRLTTNAQGSPSGLPLGALLAHFLGRP</sequence>
<accession>A0A834PA34</accession>
<organism evidence="1 2">
    <name type="scientific">Vespula pensylvanica</name>
    <name type="common">Western yellow jacket</name>
    <name type="synonym">Wasp</name>
    <dbReference type="NCBI Taxonomy" id="30213"/>
    <lineage>
        <taxon>Eukaryota</taxon>
        <taxon>Metazoa</taxon>
        <taxon>Ecdysozoa</taxon>
        <taxon>Arthropoda</taxon>
        <taxon>Hexapoda</taxon>
        <taxon>Insecta</taxon>
        <taxon>Pterygota</taxon>
        <taxon>Neoptera</taxon>
        <taxon>Endopterygota</taxon>
        <taxon>Hymenoptera</taxon>
        <taxon>Apocrita</taxon>
        <taxon>Aculeata</taxon>
        <taxon>Vespoidea</taxon>
        <taxon>Vespidae</taxon>
        <taxon>Vespinae</taxon>
        <taxon>Vespula</taxon>
    </lineage>
</organism>
<gene>
    <name evidence="1" type="ORF">H0235_002339</name>
</gene>
<dbReference type="AlphaFoldDB" id="A0A834PA34"/>
<keyword evidence="2" id="KW-1185">Reference proteome</keyword>
<proteinExistence type="predicted"/>
<dbReference type="EMBL" id="JACSDY010000002">
    <property type="protein sequence ID" value="KAF7434148.1"/>
    <property type="molecule type" value="Genomic_DNA"/>
</dbReference>
<dbReference type="Proteomes" id="UP000600918">
    <property type="component" value="Unassembled WGS sequence"/>
</dbReference>
<evidence type="ECO:0000313" key="2">
    <source>
        <dbReference type="Proteomes" id="UP000600918"/>
    </source>
</evidence>
<evidence type="ECO:0000313" key="1">
    <source>
        <dbReference type="EMBL" id="KAF7434148.1"/>
    </source>
</evidence>
<protein>
    <submittedName>
        <fullName evidence="1">Uncharacterized protein</fullName>
    </submittedName>
</protein>
<reference evidence="1" key="1">
    <citation type="journal article" date="2020" name="G3 (Bethesda)">
        <title>High-Quality Assemblies for Three Invasive Social Wasps from the &lt;i&gt;Vespula&lt;/i&gt; Genus.</title>
        <authorList>
            <person name="Harrop T.W.R."/>
            <person name="Guhlin J."/>
            <person name="McLaughlin G.M."/>
            <person name="Permina E."/>
            <person name="Stockwell P."/>
            <person name="Gilligan J."/>
            <person name="Le Lec M.F."/>
            <person name="Gruber M.A.M."/>
            <person name="Quinn O."/>
            <person name="Lovegrove M."/>
            <person name="Duncan E.J."/>
            <person name="Remnant E.J."/>
            <person name="Van Eeckhoven J."/>
            <person name="Graham B."/>
            <person name="Knapp R.A."/>
            <person name="Langford K.W."/>
            <person name="Kronenberg Z."/>
            <person name="Press M.O."/>
            <person name="Eacker S.M."/>
            <person name="Wilson-Rankin E.E."/>
            <person name="Purcell J."/>
            <person name="Lester P.J."/>
            <person name="Dearden P.K."/>
        </authorList>
    </citation>
    <scope>NUCLEOTIDE SEQUENCE</scope>
    <source>
        <strain evidence="1">Volc-1</strain>
    </source>
</reference>
<name>A0A834PA34_VESPE</name>